<accession>A0A098LLM4</accession>
<sequence length="87" mass="9986">MIIELQIGVKNVKSGRISDKGKKVNYGWSGNPGADLTIQPKIIEHYFTIDHEELYVDEKYYQTFNVSELIDIHFSTRSGRVIKITKA</sequence>
<gene>
    <name evidence="1" type="ORF">MYP_4619</name>
</gene>
<evidence type="ECO:0000313" key="2">
    <source>
        <dbReference type="Proteomes" id="UP000030185"/>
    </source>
</evidence>
<keyword evidence="2" id="KW-1185">Reference proteome</keyword>
<comment type="caution">
    <text evidence="1">The sequence shown here is derived from an EMBL/GenBank/DDBJ whole genome shotgun (WGS) entry which is preliminary data.</text>
</comment>
<organism evidence="1 2">
    <name type="scientific">Sporocytophaga myxococcoides</name>
    <dbReference type="NCBI Taxonomy" id="153721"/>
    <lineage>
        <taxon>Bacteria</taxon>
        <taxon>Pseudomonadati</taxon>
        <taxon>Bacteroidota</taxon>
        <taxon>Cytophagia</taxon>
        <taxon>Cytophagales</taxon>
        <taxon>Cytophagaceae</taxon>
        <taxon>Sporocytophaga</taxon>
    </lineage>
</organism>
<dbReference type="EMBL" id="BBLT01000012">
    <property type="protein sequence ID" value="GAL87389.1"/>
    <property type="molecule type" value="Genomic_DNA"/>
</dbReference>
<dbReference type="AlphaFoldDB" id="A0A098LLM4"/>
<evidence type="ECO:0000313" key="1">
    <source>
        <dbReference type="EMBL" id="GAL87389.1"/>
    </source>
</evidence>
<dbReference type="Proteomes" id="UP000030185">
    <property type="component" value="Unassembled WGS sequence"/>
</dbReference>
<name>A0A098LLM4_9BACT</name>
<proteinExistence type="predicted"/>
<protein>
    <submittedName>
        <fullName evidence="1">Uncharacterized protein</fullName>
    </submittedName>
</protein>
<reference evidence="1 2" key="1">
    <citation type="submission" date="2014-09" db="EMBL/GenBank/DDBJ databases">
        <title>Sporocytophaga myxococcoides PG-01 genome sequencing.</title>
        <authorList>
            <person name="Liu L."/>
            <person name="Gao P.J."/>
            <person name="Chen G.J."/>
            <person name="Wang L.S."/>
        </authorList>
    </citation>
    <scope>NUCLEOTIDE SEQUENCE [LARGE SCALE GENOMIC DNA]</scope>
    <source>
        <strain evidence="1 2">PG-01</strain>
    </source>
</reference>